<keyword evidence="1" id="KW-0540">Nuclease</keyword>
<dbReference type="GO" id="GO:0005634">
    <property type="term" value="C:nucleus"/>
    <property type="evidence" value="ECO:0007669"/>
    <property type="project" value="TreeGrafter"/>
</dbReference>
<dbReference type="GO" id="GO:0005737">
    <property type="term" value="C:cytoplasm"/>
    <property type="evidence" value="ECO:0007669"/>
    <property type="project" value="TreeGrafter"/>
</dbReference>
<protein>
    <recommendedName>
        <fullName evidence="3">3'-5' exonuclease domain-containing protein</fullName>
    </recommendedName>
</protein>
<evidence type="ECO:0000313" key="5">
    <source>
        <dbReference type="Proteomes" id="UP001341281"/>
    </source>
</evidence>
<gene>
    <name evidence="4" type="ORF">U9M48_011345</name>
</gene>
<evidence type="ECO:0000259" key="3">
    <source>
        <dbReference type="Pfam" id="PF01612"/>
    </source>
</evidence>
<dbReference type="AlphaFoldDB" id="A0AAQ3WH98"/>
<dbReference type="PANTHER" id="PTHR13620:SF57">
    <property type="entry name" value="OS07G0112400 PROTEIN"/>
    <property type="match status" value="1"/>
</dbReference>
<evidence type="ECO:0000313" key="4">
    <source>
        <dbReference type="EMBL" id="WVZ61482.1"/>
    </source>
</evidence>
<name>A0AAQ3WH98_PASNO</name>
<dbReference type="CDD" id="cd06141">
    <property type="entry name" value="WRN_exo"/>
    <property type="match status" value="1"/>
</dbReference>
<dbReference type="PANTHER" id="PTHR13620">
    <property type="entry name" value="3-5 EXONUCLEASE"/>
    <property type="match status" value="1"/>
</dbReference>
<proteinExistence type="predicted"/>
<accession>A0AAQ3WH98</accession>
<dbReference type="Proteomes" id="UP001341281">
    <property type="component" value="Chromosome 03"/>
</dbReference>
<dbReference type="InterPro" id="IPR036397">
    <property type="entry name" value="RNaseH_sf"/>
</dbReference>
<evidence type="ECO:0000256" key="1">
    <source>
        <dbReference type="ARBA" id="ARBA00022722"/>
    </source>
</evidence>
<reference evidence="4 5" key="1">
    <citation type="submission" date="2024-02" db="EMBL/GenBank/DDBJ databases">
        <title>High-quality chromosome-scale genome assembly of Pensacola bahiagrass (Paspalum notatum Flugge var. saurae).</title>
        <authorList>
            <person name="Vega J.M."/>
            <person name="Podio M."/>
            <person name="Orjuela J."/>
            <person name="Siena L.A."/>
            <person name="Pessino S.C."/>
            <person name="Combes M.C."/>
            <person name="Mariac C."/>
            <person name="Albertini E."/>
            <person name="Pupilli F."/>
            <person name="Ortiz J.P.A."/>
            <person name="Leblanc O."/>
        </authorList>
    </citation>
    <scope>NUCLEOTIDE SEQUENCE [LARGE SCALE GENOMIC DNA]</scope>
    <source>
        <strain evidence="4">R1</strain>
        <tissue evidence="4">Leaf</tissue>
    </source>
</reference>
<dbReference type="Pfam" id="PF01612">
    <property type="entry name" value="DNA_pol_A_exo1"/>
    <property type="match status" value="1"/>
</dbReference>
<dbReference type="Gene3D" id="3.30.420.10">
    <property type="entry name" value="Ribonuclease H-like superfamily/Ribonuclease H"/>
    <property type="match status" value="1"/>
</dbReference>
<keyword evidence="5" id="KW-1185">Reference proteome</keyword>
<organism evidence="4 5">
    <name type="scientific">Paspalum notatum var. saurae</name>
    <dbReference type="NCBI Taxonomy" id="547442"/>
    <lineage>
        <taxon>Eukaryota</taxon>
        <taxon>Viridiplantae</taxon>
        <taxon>Streptophyta</taxon>
        <taxon>Embryophyta</taxon>
        <taxon>Tracheophyta</taxon>
        <taxon>Spermatophyta</taxon>
        <taxon>Magnoliopsida</taxon>
        <taxon>Liliopsida</taxon>
        <taxon>Poales</taxon>
        <taxon>Poaceae</taxon>
        <taxon>PACMAD clade</taxon>
        <taxon>Panicoideae</taxon>
        <taxon>Andropogonodae</taxon>
        <taxon>Paspaleae</taxon>
        <taxon>Paspalinae</taxon>
        <taxon>Paspalum</taxon>
    </lineage>
</organism>
<feature type="domain" description="3'-5' exonuclease" evidence="3">
    <location>
        <begin position="87"/>
        <end position="205"/>
    </location>
</feature>
<dbReference type="GO" id="GO:0006139">
    <property type="term" value="P:nucleobase-containing compound metabolic process"/>
    <property type="evidence" value="ECO:0007669"/>
    <property type="project" value="InterPro"/>
</dbReference>
<dbReference type="InterPro" id="IPR051132">
    <property type="entry name" value="3-5_Exonuclease_domain"/>
</dbReference>
<sequence>MDDAAVSTRLRRSTPSHDAYTVRVFDDRFASLATVCPADARRWVATTRWRHGGLLRRGRLVVGLGVQWTPSYQPLHGEPPVPDTLQLCVGHRCLVYHLARADAVPEGLRRFLADPRVTFVGSGAANDARMLSAHRGLHVRHGVELRSVAGTGNASVEDMAHRFLGYPGIHKPKEVATSAWHAPRLSQDQVQYAAVDAYLAFRLGVHLLSPTAGAAAPPPAVRGFSGLPASAGADAYGSAVMPVHQATYASDSEYGGDDYSDWYTEDDLQEYEEWYTDEEDDQMDEEGYNVDYQGAGEWYTAEDLEGEEYYNDEDQMDEEGYNVDHQEDGQGIITDDNYMDWSEEFTGGGAATCNHEEEYNDSYPEYLGHSEAVLDDGGDALAQDDWYNQEVEWLTMSVINTTGLSSAIRRSTMGMVKTTRLGTKSSTCRDL</sequence>
<dbReference type="SUPFAM" id="SSF53098">
    <property type="entry name" value="Ribonuclease H-like"/>
    <property type="match status" value="1"/>
</dbReference>
<dbReference type="EMBL" id="CP144747">
    <property type="protein sequence ID" value="WVZ61482.1"/>
    <property type="molecule type" value="Genomic_DNA"/>
</dbReference>
<dbReference type="GO" id="GO:0003676">
    <property type="term" value="F:nucleic acid binding"/>
    <property type="evidence" value="ECO:0007669"/>
    <property type="project" value="InterPro"/>
</dbReference>
<evidence type="ECO:0000256" key="2">
    <source>
        <dbReference type="ARBA" id="ARBA00022801"/>
    </source>
</evidence>
<dbReference type="GO" id="GO:0008408">
    <property type="term" value="F:3'-5' exonuclease activity"/>
    <property type="evidence" value="ECO:0007669"/>
    <property type="project" value="InterPro"/>
</dbReference>
<dbReference type="InterPro" id="IPR002562">
    <property type="entry name" value="3'-5'_exonuclease_dom"/>
</dbReference>
<keyword evidence="2" id="KW-0378">Hydrolase</keyword>
<dbReference type="InterPro" id="IPR012337">
    <property type="entry name" value="RNaseH-like_sf"/>
</dbReference>